<dbReference type="InterPro" id="IPR002577">
    <property type="entry name" value="HTH_HxlR"/>
</dbReference>
<dbReference type="PANTHER" id="PTHR33204">
    <property type="entry name" value="TRANSCRIPTIONAL REGULATOR, MARR FAMILY"/>
    <property type="match status" value="1"/>
</dbReference>
<dbReference type="InterPro" id="IPR036388">
    <property type="entry name" value="WH-like_DNA-bd_sf"/>
</dbReference>
<dbReference type="EMBL" id="JBHSWI010000001">
    <property type="protein sequence ID" value="MFC6644882.1"/>
    <property type="molecule type" value="Genomic_DNA"/>
</dbReference>
<keyword evidence="2" id="KW-0238">DNA-binding</keyword>
<evidence type="ECO:0000259" key="4">
    <source>
        <dbReference type="PROSITE" id="PS51118"/>
    </source>
</evidence>
<evidence type="ECO:0000256" key="2">
    <source>
        <dbReference type="ARBA" id="ARBA00023125"/>
    </source>
</evidence>
<feature type="domain" description="HTH hxlR-type" evidence="4">
    <location>
        <begin position="21"/>
        <end position="119"/>
    </location>
</feature>
<evidence type="ECO:0000256" key="1">
    <source>
        <dbReference type="ARBA" id="ARBA00023015"/>
    </source>
</evidence>
<dbReference type="Proteomes" id="UP001596391">
    <property type="component" value="Unassembled WGS sequence"/>
</dbReference>
<organism evidence="5 6">
    <name type="scientific">Granulicella cerasi</name>
    <dbReference type="NCBI Taxonomy" id="741063"/>
    <lineage>
        <taxon>Bacteria</taxon>
        <taxon>Pseudomonadati</taxon>
        <taxon>Acidobacteriota</taxon>
        <taxon>Terriglobia</taxon>
        <taxon>Terriglobales</taxon>
        <taxon>Acidobacteriaceae</taxon>
        <taxon>Granulicella</taxon>
    </lineage>
</organism>
<keyword evidence="3" id="KW-0804">Transcription</keyword>
<accession>A0ABW1Z6B3</accession>
<evidence type="ECO:0000313" key="5">
    <source>
        <dbReference type="EMBL" id="MFC6644882.1"/>
    </source>
</evidence>
<sequence>MKTGLVTRIRKGRGNLLEPMCPSRTVLEHVTSRWGMLVMVQLLEGKCRFSELARTIGGVSEKMLAQTLHHLEADGMVKREVFPTVPPRVEYSLTPLGEGAGEQVRDLALWVEENLASVLKQRERYATRKLAAAD</sequence>
<evidence type="ECO:0000256" key="3">
    <source>
        <dbReference type="ARBA" id="ARBA00023163"/>
    </source>
</evidence>
<keyword evidence="6" id="KW-1185">Reference proteome</keyword>
<reference evidence="6" key="1">
    <citation type="journal article" date="2019" name="Int. J. Syst. Evol. Microbiol.">
        <title>The Global Catalogue of Microorganisms (GCM) 10K type strain sequencing project: providing services to taxonomists for standard genome sequencing and annotation.</title>
        <authorList>
            <consortium name="The Broad Institute Genomics Platform"/>
            <consortium name="The Broad Institute Genome Sequencing Center for Infectious Disease"/>
            <person name="Wu L."/>
            <person name="Ma J."/>
        </authorList>
    </citation>
    <scope>NUCLEOTIDE SEQUENCE [LARGE SCALE GENOMIC DNA]</scope>
    <source>
        <strain evidence="6">CGMCC 1.16026</strain>
    </source>
</reference>
<gene>
    <name evidence="5" type="ORF">ACFQBQ_04610</name>
</gene>
<protein>
    <submittedName>
        <fullName evidence="5">Winged helix-turn-helix transcriptional regulator</fullName>
    </submittedName>
</protein>
<keyword evidence="1" id="KW-0805">Transcription regulation</keyword>
<dbReference type="RefSeq" id="WP_263371295.1">
    <property type="nucleotide sequence ID" value="NZ_JAGSYD010000003.1"/>
</dbReference>
<dbReference type="SUPFAM" id="SSF46785">
    <property type="entry name" value="Winged helix' DNA-binding domain"/>
    <property type="match status" value="1"/>
</dbReference>
<dbReference type="PANTHER" id="PTHR33204:SF37">
    <property type="entry name" value="HTH-TYPE TRANSCRIPTIONAL REGULATOR YODB"/>
    <property type="match status" value="1"/>
</dbReference>
<dbReference type="Pfam" id="PF01638">
    <property type="entry name" value="HxlR"/>
    <property type="match status" value="1"/>
</dbReference>
<dbReference type="InterPro" id="IPR036390">
    <property type="entry name" value="WH_DNA-bd_sf"/>
</dbReference>
<proteinExistence type="predicted"/>
<dbReference type="Gene3D" id="1.10.10.10">
    <property type="entry name" value="Winged helix-like DNA-binding domain superfamily/Winged helix DNA-binding domain"/>
    <property type="match status" value="1"/>
</dbReference>
<dbReference type="PROSITE" id="PS51118">
    <property type="entry name" value="HTH_HXLR"/>
    <property type="match status" value="1"/>
</dbReference>
<name>A0ABW1Z6B3_9BACT</name>
<evidence type="ECO:0000313" key="6">
    <source>
        <dbReference type="Proteomes" id="UP001596391"/>
    </source>
</evidence>
<comment type="caution">
    <text evidence="5">The sequence shown here is derived from an EMBL/GenBank/DDBJ whole genome shotgun (WGS) entry which is preliminary data.</text>
</comment>